<evidence type="ECO:0000256" key="1">
    <source>
        <dbReference type="SAM" id="MobiDB-lite"/>
    </source>
</evidence>
<dbReference type="SUPFAM" id="SSF56784">
    <property type="entry name" value="HAD-like"/>
    <property type="match status" value="1"/>
</dbReference>
<organism evidence="2 3">
    <name type="scientific">Trichonephila clavipes</name>
    <name type="common">Golden silk orbweaver</name>
    <name type="synonym">Nephila clavipes</name>
    <dbReference type="NCBI Taxonomy" id="2585209"/>
    <lineage>
        <taxon>Eukaryota</taxon>
        <taxon>Metazoa</taxon>
        <taxon>Ecdysozoa</taxon>
        <taxon>Arthropoda</taxon>
        <taxon>Chelicerata</taxon>
        <taxon>Arachnida</taxon>
        <taxon>Araneae</taxon>
        <taxon>Araneomorphae</taxon>
        <taxon>Entelegynae</taxon>
        <taxon>Araneoidea</taxon>
        <taxon>Nephilidae</taxon>
        <taxon>Trichonephila</taxon>
    </lineage>
</organism>
<dbReference type="PANTHER" id="PTHR20371:SF1">
    <property type="entry name" value="ENOLASE-PHOSPHATASE E1"/>
    <property type="match status" value="1"/>
</dbReference>
<dbReference type="Gene3D" id="3.40.50.1000">
    <property type="entry name" value="HAD superfamily/HAD-like"/>
    <property type="match status" value="1"/>
</dbReference>
<dbReference type="PANTHER" id="PTHR20371">
    <property type="entry name" value="ENOLASE-PHOSPHATASE E1"/>
    <property type="match status" value="1"/>
</dbReference>
<name>A0A8X6RF69_TRICX</name>
<evidence type="ECO:0000313" key="2">
    <source>
        <dbReference type="EMBL" id="GFX91447.1"/>
    </source>
</evidence>
<sequence length="218" mass="24120">MVAIGRSHEIVTSDASVEPHDPKFHSNTPHCLPGLIFVKFEGVQVPLADVVSKLGERCREPSQSVDSKGNSGDVIPLPQVPSTENIDEIQNFQRALVSYVKQRMNANRNDPAMKKIQGLVLRNAFRSGDIIAEIYPDAVKSLETWFLENKQVFTYSTGIRDVQIEFFKNTNFGNKAQDMGAQSLTNATCVFGLGTQNLILQGGKEEVTSVTPLIIQRM</sequence>
<accession>A0A8X6RF69</accession>
<feature type="region of interest" description="Disordered" evidence="1">
    <location>
        <begin position="1"/>
        <end position="24"/>
    </location>
</feature>
<proteinExistence type="predicted"/>
<protein>
    <submittedName>
        <fullName evidence="2">Uncharacterized protein</fullName>
    </submittedName>
</protein>
<comment type="caution">
    <text evidence="2">The sequence shown here is derived from an EMBL/GenBank/DDBJ whole genome shotgun (WGS) entry which is preliminary data.</text>
</comment>
<dbReference type="InterPro" id="IPR036412">
    <property type="entry name" value="HAD-like_sf"/>
</dbReference>
<dbReference type="Gene3D" id="1.10.720.60">
    <property type="match status" value="1"/>
</dbReference>
<dbReference type="Proteomes" id="UP000887159">
    <property type="component" value="Unassembled WGS sequence"/>
</dbReference>
<keyword evidence="3" id="KW-1185">Reference proteome</keyword>
<dbReference type="GO" id="GO:0019509">
    <property type="term" value="P:L-methionine salvage from methylthioadenosine"/>
    <property type="evidence" value="ECO:0007669"/>
    <property type="project" value="TreeGrafter"/>
</dbReference>
<dbReference type="GO" id="GO:0043874">
    <property type="term" value="F:acireductone synthase activity"/>
    <property type="evidence" value="ECO:0007669"/>
    <property type="project" value="TreeGrafter"/>
</dbReference>
<dbReference type="AlphaFoldDB" id="A0A8X6RF69"/>
<dbReference type="InterPro" id="IPR023214">
    <property type="entry name" value="HAD_sf"/>
</dbReference>
<evidence type="ECO:0000313" key="3">
    <source>
        <dbReference type="Proteomes" id="UP000887159"/>
    </source>
</evidence>
<gene>
    <name evidence="2" type="ORF">TNCV_3545301</name>
</gene>
<reference evidence="2" key="1">
    <citation type="submission" date="2020-08" db="EMBL/GenBank/DDBJ databases">
        <title>Multicomponent nature underlies the extraordinary mechanical properties of spider dragline silk.</title>
        <authorList>
            <person name="Kono N."/>
            <person name="Nakamura H."/>
            <person name="Mori M."/>
            <person name="Yoshida Y."/>
            <person name="Ohtoshi R."/>
            <person name="Malay A.D."/>
            <person name="Moran D.A.P."/>
            <person name="Tomita M."/>
            <person name="Numata K."/>
            <person name="Arakawa K."/>
        </authorList>
    </citation>
    <scope>NUCLEOTIDE SEQUENCE</scope>
</reference>
<dbReference type="EMBL" id="BMAU01021132">
    <property type="protein sequence ID" value="GFX91447.1"/>
    <property type="molecule type" value="Genomic_DNA"/>
</dbReference>